<keyword evidence="4" id="KW-1185">Reference proteome</keyword>
<dbReference type="RefSeq" id="WP_206508372.1">
    <property type="nucleotide sequence ID" value="NZ_CP034588.1"/>
</dbReference>
<evidence type="ECO:0000256" key="1">
    <source>
        <dbReference type="SAM" id="Phobius"/>
    </source>
</evidence>
<dbReference type="AlphaFoldDB" id="A0A316G5I6"/>
<feature type="transmembrane region" description="Helical" evidence="1">
    <location>
        <begin position="262"/>
        <end position="286"/>
    </location>
</feature>
<dbReference type="InterPro" id="IPR018682">
    <property type="entry name" value="DUF2167_membr"/>
</dbReference>
<evidence type="ECO:0000313" key="3">
    <source>
        <dbReference type="EMBL" id="PWK55040.1"/>
    </source>
</evidence>
<keyword evidence="1" id="KW-0472">Membrane</keyword>
<reference evidence="3 4" key="1">
    <citation type="submission" date="2018-05" db="EMBL/GenBank/DDBJ databases">
        <title>Genomic Encyclopedia of Type Strains, Phase IV (KMG-IV): sequencing the most valuable type-strain genomes for metagenomic binning, comparative biology and taxonomic classification.</title>
        <authorList>
            <person name="Goeker M."/>
        </authorList>
    </citation>
    <scope>NUCLEOTIDE SEQUENCE [LARGE SCALE GENOMIC DNA]</scope>
    <source>
        <strain evidence="3 4">DSM 103371</strain>
    </source>
</reference>
<evidence type="ECO:0000256" key="2">
    <source>
        <dbReference type="SAM" id="SignalP"/>
    </source>
</evidence>
<dbReference type="Proteomes" id="UP000245390">
    <property type="component" value="Unassembled WGS sequence"/>
</dbReference>
<dbReference type="Pfam" id="PF09935">
    <property type="entry name" value="DUF2167"/>
    <property type="match status" value="1"/>
</dbReference>
<dbReference type="EMBL" id="QGGV01000009">
    <property type="protein sequence ID" value="PWK55040.1"/>
    <property type="molecule type" value="Genomic_DNA"/>
</dbReference>
<accession>A0A316G5I6</accession>
<keyword evidence="1" id="KW-0812">Transmembrane</keyword>
<name>A0A316G5I6_9RHOB</name>
<organism evidence="3 4">
    <name type="scientific">Silicimonas algicola</name>
    <dbReference type="NCBI Taxonomy" id="1826607"/>
    <lineage>
        <taxon>Bacteria</taxon>
        <taxon>Pseudomonadati</taxon>
        <taxon>Pseudomonadota</taxon>
        <taxon>Alphaproteobacteria</taxon>
        <taxon>Rhodobacterales</taxon>
        <taxon>Paracoccaceae</taxon>
    </lineage>
</organism>
<feature type="signal peptide" evidence="2">
    <location>
        <begin position="1"/>
        <end position="19"/>
    </location>
</feature>
<feature type="chain" id="PRO_5016449559" evidence="2">
    <location>
        <begin position="20"/>
        <end position="293"/>
    </location>
</feature>
<proteinExistence type="predicted"/>
<keyword evidence="2" id="KW-0732">Signal</keyword>
<protein>
    <submittedName>
        <fullName evidence="3">Putative membrane-anchored protein</fullName>
    </submittedName>
</protein>
<keyword evidence="1" id="KW-1133">Transmembrane helix</keyword>
<gene>
    <name evidence="3" type="ORF">C8D95_109128</name>
</gene>
<comment type="caution">
    <text evidence="3">The sequence shown here is derived from an EMBL/GenBank/DDBJ whole genome shotgun (WGS) entry which is preliminary data.</text>
</comment>
<sequence length="293" mass="32040">MRAIFACAVIAATAGHANAKTFDEMFPGHKGYEYAEVNEALRSFDYQQGTVLLPGGQARLEVPEGYYYLFPQDANVVLTFLWGNPEAETLGMVFPAGMTPWDDEVWGADINFDAIGYVSDDDAEDYDYSSLMREMQADARVASAQRVADGYDTLELLGWAEPPRYDKASRKLHWAMELKFGGADANSLNYSLRALGREGVMTVNFIAGMDQLAAIKTALPDVARMVTFVDGKTYADFDPSVDQVAAVGVAGLIAGKVLASKAGFLAVGLLFLKKFGILLLLPLVWLKNAFRRS</sequence>
<evidence type="ECO:0000313" key="4">
    <source>
        <dbReference type="Proteomes" id="UP000245390"/>
    </source>
</evidence>